<comment type="caution">
    <text evidence="2">The sequence shown here is derived from an EMBL/GenBank/DDBJ whole genome shotgun (WGS) entry which is preliminary data.</text>
</comment>
<sequence length="53" mass="5556">MATGTGNAVKPDAISSCHVSTTPSLPSPGEEAPYSRRTTITESRSHSPPFRKG</sequence>
<proteinExistence type="predicted"/>
<dbReference type="AlphaFoldDB" id="A0AAV6R7Z5"/>
<name>A0AAV6R7Z5_SOLSE</name>
<dbReference type="EMBL" id="JAGKHQ010000012">
    <property type="protein sequence ID" value="KAG7501581.1"/>
    <property type="molecule type" value="Genomic_DNA"/>
</dbReference>
<evidence type="ECO:0000256" key="1">
    <source>
        <dbReference type="SAM" id="MobiDB-lite"/>
    </source>
</evidence>
<gene>
    <name evidence="2" type="ORF">JOB18_002588</name>
</gene>
<keyword evidence="3" id="KW-1185">Reference proteome</keyword>
<protein>
    <submittedName>
        <fullName evidence="2">Uncharacterized protein</fullName>
    </submittedName>
</protein>
<reference evidence="2 3" key="1">
    <citation type="journal article" date="2021" name="Sci. Rep.">
        <title>Chromosome anchoring in Senegalese sole (Solea senegalensis) reveals sex-associated markers and genome rearrangements in flatfish.</title>
        <authorList>
            <person name="Guerrero-Cozar I."/>
            <person name="Gomez-Garrido J."/>
            <person name="Berbel C."/>
            <person name="Martinez-Blanch J.F."/>
            <person name="Alioto T."/>
            <person name="Claros M.G."/>
            <person name="Gagnaire P.A."/>
            <person name="Manchado M."/>
        </authorList>
    </citation>
    <scope>NUCLEOTIDE SEQUENCE [LARGE SCALE GENOMIC DNA]</scope>
    <source>
        <strain evidence="2">Sse05_10M</strain>
    </source>
</reference>
<organism evidence="2 3">
    <name type="scientific">Solea senegalensis</name>
    <name type="common">Senegalese sole</name>
    <dbReference type="NCBI Taxonomy" id="28829"/>
    <lineage>
        <taxon>Eukaryota</taxon>
        <taxon>Metazoa</taxon>
        <taxon>Chordata</taxon>
        <taxon>Craniata</taxon>
        <taxon>Vertebrata</taxon>
        <taxon>Euteleostomi</taxon>
        <taxon>Actinopterygii</taxon>
        <taxon>Neopterygii</taxon>
        <taxon>Teleostei</taxon>
        <taxon>Neoteleostei</taxon>
        <taxon>Acanthomorphata</taxon>
        <taxon>Carangaria</taxon>
        <taxon>Pleuronectiformes</taxon>
        <taxon>Pleuronectoidei</taxon>
        <taxon>Soleidae</taxon>
        <taxon>Solea</taxon>
    </lineage>
</organism>
<accession>A0AAV6R7Z5</accession>
<evidence type="ECO:0000313" key="3">
    <source>
        <dbReference type="Proteomes" id="UP000693946"/>
    </source>
</evidence>
<evidence type="ECO:0000313" key="2">
    <source>
        <dbReference type="EMBL" id="KAG7501581.1"/>
    </source>
</evidence>
<dbReference type="Proteomes" id="UP000693946">
    <property type="component" value="Linkage Group LG2"/>
</dbReference>
<feature type="region of interest" description="Disordered" evidence="1">
    <location>
        <begin position="1"/>
        <end position="53"/>
    </location>
</feature>